<dbReference type="InterPro" id="IPR003029">
    <property type="entry name" value="S1_domain"/>
</dbReference>
<dbReference type="SUPFAM" id="SSF47794">
    <property type="entry name" value="Rad51 N-terminal domain-like"/>
    <property type="match status" value="1"/>
</dbReference>
<dbReference type="SMART" id="SM00316">
    <property type="entry name" value="S1"/>
    <property type="match status" value="1"/>
</dbReference>
<dbReference type="Pfam" id="PF00575">
    <property type="entry name" value="S1"/>
    <property type="match status" value="1"/>
</dbReference>
<feature type="region of interest" description="Disordered" evidence="8">
    <location>
        <begin position="421"/>
        <end position="503"/>
    </location>
</feature>
<dbReference type="SUPFAM" id="SSF50249">
    <property type="entry name" value="Nucleic acid-binding proteins"/>
    <property type="match status" value="1"/>
</dbReference>
<dbReference type="FunFam" id="3.30.300.20:FF:000002">
    <property type="entry name" value="Transcription termination/antitermination protein NusA"/>
    <property type="match status" value="1"/>
</dbReference>
<evidence type="ECO:0000259" key="9">
    <source>
        <dbReference type="PROSITE" id="PS50126"/>
    </source>
</evidence>
<keyword evidence="11" id="KW-1185">Reference proteome</keyword>
<dbReference type="InterPro" id="IPR009019">
    <property type="entry name" value="KH_sf_prok-type"/>
</dbReference>
<keyword evidence="2 7" id="KW-0963">Cytoplasm</keyword>
<name>A0A915XH91_9BACT</name>
<dbReference type="EMBL" id="AP024233">
    <property type="protein sequence ID" value="BCO07765.1"/>
    <property type="molecule type" value="Genomic_DNA"/>
</dbReference>
<dbReference type="GO" id="GO:0005829">
    <property type="term" value="C:cytosol"/>
    <property type="evidence" value="ECO:0007669"/>
    <property type="project" value="TreeGrafter"/>
</dbReference>
<dbReference type="Gene3D" id="3.30.1480.10">
    <property type="entry name" value="NusA, N-terminal domain"/>
    <property type="match status" value="1"/>
</dbReference>
<evidence type="ECO:0000256" key="8">
    <source>
        <dbReference type="SAM" id="MobiDB-lite"/>
    </source>
</evidence>
<evidence type="ECO:0000256" key="7">
    <source>
        <dbReference type="HAMAP-Rule" id="MF_00945"/>
    </source>
</evidence>
<dbReference type="Proteomes" id="UP001063350">
    <property type="component" value="Chromosome"/>
</dbReference>
<dbReference type="Gene3D" id="3.30.300.20">
    <property type="match status" value="2"/>
</dbReference>
<proteinExistence type="inferred from homology"/>
<dbReference type="InterPro" id="IPR030842">
    <property type="entry name" value="TF_NusA_bacterial"/>
</dbReference>
<dbReference type="SUPFAM" id="SSF54814">
    <property type="entry name" value="Prokaryotic type KH domain (KH-domain type II)"/>
    <property type="match status" value="2"/>
</dbReference>
<dbReference type="HAMAP" id="MF_00945_B">
    <property type="entry name" value="NusA_B"/>
    <property type="match status" value="1"/>
</dbReference>
<keyword evidence="6 7" id="KW-0804">Transcription</keyword>
<organism evidence="10 11">
    <name type="scientific">Desulfolithobacter dissulfuricans</name>
    <dbReference type="NCBI Taxonomy" id="2795293"/>
    <lineage>
        <taxon>Bacteria</taxon>
        <taxon>Pseudomonadati</taxon>
        <taxon>Thermodesulfobacteriota</taxon>
        <taxon>Desulfobulbia</taxon>
        <taxon>Desulfobulbales</taxon>
        <taxon>Desulfobulbaceae</taxon>
        <taxon>Desulfolithobacter</taxon>
    </lineage>
</organism>
<dbReference type="SUPFAM" id="SSF69705">
    <property type="entry name" value="Transcription factor NusA, N-terminal domain"/>
    <property type="match status" value="1"/>
</dbReference>
<dbReference type="InterPro" id="IPR010995">
    <property type="entry name" value="DNA_repair_Rad51/TF_NusA_a-hlx"/>
</dbReference>
<comment type="similarity">
    <text evidence="7">Belongs to the NusA family.</text>
</comment>
<dbReference type="Pfam" id="PF26594">
    <property type="entry name" value="KH_NusA_2nd"/>
    <property type="match status" value="1"/>
</dbReference>
<dbReference type="CDD" id="cd04455">
    <property type="entry name" value="S1_NusA"/>
    <property type="match status" value="1"/>
</dbReference>
<dbReference type="CDD" id="cd02134">
    <property type="entry name" value="KH-II_NusA_rpt1"/>
    <property type="match status" value="1"/>
</dbReference>
<accession>A0A915XH91</accession>
<dbReference type="RefSeq" id="WP_267927708.1">
    <property type="nucleotide sequence ID" value="NZ_AP024233.1"/>
</dbReference>
<keyword evidence="4 7" id="KW-0694">RNA-binding</keyword>
<comment type="subunit">
    <text evidence="7">Monomer. Binds directly to the core enzyme of the DNA-dependent RNA polymerase and to nascent RNA.</text>
</comment>
<dbReference type="Gene3D" id="2.40.50.140">
    <property type="entry name" value="Nucleic acid-binding proteins"/>
    <property type="match status" value="1"/>
</dbReference>
<dbReference type="CDD" id="cd22529">
    <property type="entry name" value="KH-II_NusA_rpt2"/>
    <property type="match status" value="1"/>
</dbReference>
<dbReference type="InterPro" id="IPR025249">
    <property type="entry name" value="TF_NusA_KH_1st"/>
</dbReference>
<evidence type="ECO:0000256" key="4">
    <source>
        <dbReference type="ARBA" id="ARBA00022884"/>
    </source>
</evidence>
<evidence type="ECO:0000256" key="6">
    <source>
        <dbReference type="ARBA" id="ARBA00023163"/>
    </source>
</evidence>
<dbReference type="GO" id="GO:0031564">
    <property type="term" value="P:transcription antitermination"/>
    <property type="evidence" value="ECO:0007669"/>
    <property type="project" value="UniProtKB-UniRule"/>
</dbReference>
<evidence type="ECO:0000256" key="5">
    <source>
        <dbReference type="ARBA" id="ARBA00023015"/>
    </source>
</evidence>
<comment type="subcellular location">
    <subcellularLocation>
        <location evidence="7">Cytoplasm</location>
    </subcellularLocation>
</comment>
<dbReference type="PANTHER" id="PTHR22648:SF0">
    <property type="entry name" value="TRANSCRIPTION TERMINATION_ANTITERMINATION PROTEIN NUSA"/>
    <property type="match status" value="1"/>
</dbReference>
<dbReference type="InterPro" id="IPR012340">
    <property type="entry name" value="NA-bd_OB-fold"/>
</dbReference>
<evidence type="ECO:0000313" key="11">
    <source>
        <dbReference type="Proteomes" id="UP001063350"/>
    </source>
</evidence>
<dbReference type="Gene3D" id="1.10.150.20">
    <property type="entry name" value="5' to 3' exonuclease, C-terminal subdomain"/>
    <property type="match status" value="1"/>
</dbReference>
<dbReference type="GO" id="GO:0006353">
    <property type="term" value="P:DNA-templated transcription termination"/>
    <property type="evidence" value="ECO:0007669"/>
    <property type="project" value="UniProtKB-UniRule"/>
</dbReference>
<dbReference type="InterPro" id="IPR010213">
    <property type="entry name" value="TF_NusA"/>
</dbReference>
<dbReference type="NCBIfam" id="TIGR01953">
    <property type="entry name" value="NusA"/>
    <property type="match status" value="1"/>
</dbReference>
<dbReference type="PROSITE" id="PS50126">
    <property type="entry name" value="S1"/>
    <property type="match status" value="1"/>
</dbReference>
<dbReference type="GO" id="GO:0003723">
    <property type="term" value="F:RNA binding"/>
    <property type="evidence" value="ECO:0007669"/>
    <property type="project" value="UniProtKB-UniRule"/>
</dbReference>
<reference evidence="10" key="1">
    <citation type="submission" date="2020-12" db="EMBL/GenBank/DDBJ databases">
        <title>Desulfobium dissulfuricans gen. nov., sp. nov., a novel mesophilic, sulfate-reducing bacterium isolated from a deep-sea hydrothermal vent.</title>
        <authorList>
            <person name="Hashimoto Y."/>
            <person name="Tame A."/>
            <person name="Sawayama S."/>
            <person name="Miyazaki J."/>
            <person name="Takai K."/>
            <person name="Nakagawa S."/>
        </authorList>
    </citation>
    <scope>NUCLEOTIDE SEQUENCE</scope>
    <source>
        <strain evidence="10">GF1</strain>
    </source>
</reference>
<evidence type="ECO:0000256" key="2">
    <source>
        <dbReference type="ARBA" id="ARBA00022490"/>
    </source>
</evidence>
<dbReference type="PROSITE" id="PS50084">
    <property type="entry name" value="KH_TYPE_1"/>
    <property type="match status" value="1"/>
</dbReference>
<dbReference type="Pfam" id="PF08529">
    <property type="entry name" value="NusA_N"/>
    <property type="match status" value="1"/>
</dbReference>
<dbReference type="SMART" id="SM00322">
    <property type="entry name" value="KH"/>
    <property type="match status" value="2"/>
</dbReference>
<dbReference type="GO" id="GO:0003700">
    <property type="term" value="F:DNA-binding transcription factor activity"/>
    <property type="evidence" value="ECO:0007669"/>
    <property type="project" value="InterPro"/>
</dbReference>
<comment type="function">
    <text evidence="7">Participates in both transcription termination and antitermination.</text>
</comment>
<dbReference type="Pfam" id="PF14520">
    <property type="entry name" value="HHH_5"/>
    <property type="match status" value="1"/>
</dbReference>
<feature type="domain" description="S1 motif" evidence="9">
    <location>
        <begin position="136"/>
        <end position="200"/>
    </location>
</feature>
<feature type="compositionally biased region" description="Acidic residues" evidence="8">
    <location>
        <begin position="491"/>
        <end position="503"/>
    </location>
</feature>
<feature type="compositionally biased region" description="Acidic residues" evidence="8">
    <location>
        <begin position="444"/>
        <end position="453"/>
    </location>
</feature>
<keyword evidence="5 7" id="KW-0805">Transcription regulation</keyword>
<evidence type="ECO:0000256" key="3">
    <source>
        <dbReference type="ARBA" id="ARBA00022814"/>
    </source>
</evidence>
<dbReference type="InterPro" id="IPR013735">
    <property type="entry name" value="TF_NusA_N"/>
</dbReference>
<dbReference type="InterPro" id="IPR004087">
    <property type="entry name" value="KH_dom"/>
</dbReference>
<dbReference type="AlphaFoldDB" id="A0A915XH91"/>
<keyword evidence="3 7" id="KW-0889">Transcription antitermination</keyword>
<dbReference type="InterPro" id="IPR058582">
    <property type="entry name" value="KH_NusA_2nd"/>
</dbReference>
<evidence type="ECO:0000256" key="1">
    <source>
        <dbReference type="ARBA" id="ARBA00022472"/>
    </source>
</evidence>
<protein>
    <recommendedName>
        <fullName evidence="7">Transcription termination/antitermination protein NusA</fullName>
    </recommendedName>
</protein>
<dbReference type="KEGG" id="ddu:GF1_01410"/>
<keyword evidence="1 7" id="KW-0806">Transcription termination</keyword>
<gene>
    <name evidence="7 10" type="primary">nusA</name>
    <name evidence="10" type="ORF">GF1_01410</name>
</gene>
<dbReference type="FunFam" id="3.30.300.20:FF:000005">
    <property type="entry name" value="Transcription termination/antitermination protein NusA"/>
    <property type="match status" value="1"/>
</dbReference>
<dbReference type="Pfam" id="PF13184">
    <property type="entry name" value="KH_NusA_1st"/>
    <property type="match status" value="1"/>
</dbReference>
<sequence>MFTDLKRIIDQISRDKGIDRTLLVEAIEEAVRSAVRKKYGSRRDIEVQFNEELGEVEVFQFRTVVEEVEDEETEISLEEARVLDPEVELGDDLGEKLENIADLGRIAAQSAKQVIIHRMRDAEREVIYEMFRDRQGTIVNGIVQRFERGNMIVNLGRTDAVLPREGQIPKRSFKQGDRIRAYLLEVRQDSRDSQLILSRTCNEFLIKLFEMEVPEIAEGIVKIMGASREPGFRAKIAVSSLESDVDPVGACVGLKGSRVQNVVQELQGERIDIVPWNPDPAKYVYNALAPAEVSMVIVDEDEHQLLVVVPDDQLSLAIGRQGQNVRLASRLIGWRIDVKSETRYANLEDKGYQTLIAIESVDENLADKLFAAGIRSARDLASADIEELMQLAMIDEERALELKDLAAAWVASAPEALAALERGEDEEEFEAAPGNVIEGGGEPEPLEPPDSEGFEQSGTEGGEEIVAAEPDSAEAVVEHSPSGDSAQAEEGALDQESGDSTDR</sequence>
<evidence type="ECO:0000313" key="10">
    <source>
        <dbReference type="EMBL" id="BCO07765.1"/>
    </source>
</evidence>
<dbReference type="InterPro" id="IPR015946">
    <property type="entry name" value="KH_dom-like_a/b"/>
</dbReference>
<dbReference type="PANTHER" id="PTHR22648">
    <property type="entry name" value="TRANSCRIPTION TERMINATION FACTOR NUSA"/>
    <property type="match status" value="1"/>
</dbReference>
<dbReference type="InterPro" id="IPR036555">
    <property type="entry name" value="NusA_N_sf"/>
</dbReference>
<dbReference type="GO" id="GO:0000166">
    <property type="term" value="F:nucleotide binding"/>
    <property type="evidence" value="ECO:0007669"/>
    <property type="project" value="InterPro"/>
</dbReference>